<dbReference type="Proteomes" id="UP001556367">
    <property type="component" value="Unassembled WGS sequence"/>
</dbReference>
<feature type="compositionally biased region" description="Low complexity" evidence="1">
    <location>
        <begin position="98"/>
        <end position="117"/>
    </location>
</feature>
<proteinExistence type="predicted"/>
<sequence>MVEQLARSAKNTSRKRKTATFIFNIQNSGNSTLSHTIDSHNNSSVTDNSSGHIWNEQVNHPGCVLPDADCMMFETGDNAEHTREAPSIHPESVPTNVTPPASTQAQSQQSPQESESPIACTYPPSHRVVYSWVWEPDYFWDGFRSFLYGLAPKLRPFVMPVYPHWVSVWEGHWWF</sequence>
<evidence type="ECO:0000313" key="2">
    <source>
        <dbReference type="EMBL" id="KAL0960187.1"/>
    </source>
</evidence>
<evidence type="ECO:0000256" key="1">
    <source>
        <dbReference type="SAM" id="MobiDB-lite"/>
    </source>
</evidence>
<dbReference type="EMBL" id="JASNQZ010000002">
    <property type="protein sequence ID" value="KAL0960187.1"/>
    <property type="molecule type" value="Genomic_DNA"/>
</dbReference>
<organism evidence="2 3">
    <name type="scientific">Hohenbuehelia grisea</name>
    <dbReference type="NCBI Taxonomy" id="104357"/>
    <lineage>
        <taxon>Eukaryota</taxon>
        <taxon>Fungi</taxon>
        <taxon>Dikarya</taxon>
        <taxon>Basidiomycota</taxon>
        <taxon>Agaricomycotina</taxon>
        <taxon>Agaricomycetes</taxon>
        <taxon>Agaricomycetidae</taxon>
        <taxon>Agaricales</taxon>
        <taxon>Pleurotineae</taxon>
        <taxon>Pleurotaceae</taxon>
        <taxon>Hohenbuehelia</taxon>
    </lineage>
</organism>
<feature type="region of interest" description="Disordered" evidence="1">
    <location>
        <begin position="79"/>
        <end position="119"/>
    </location>
</feature>
<comment type="caution">
    <text evidence="2">The sequence shown here is derived from an EMBL/GenBank/DDBJ whole genome shotgun (WGS) entry which is preliminary data.</text>
</comment>
<accession>A0ABR3JX95</accession>
<evidence type="ECO:0000313" key="3">
    <source>
        <dbReference type="Proteomes" id="UP001556367"/>
    </source>
</evidence>
<name>A0ABR3JX95_9AGAR</name>
<reference evidence="3" key="1">
    <citation type="submission" date="2024-06" db="EMBL/GenBank/DDBJ databases">
        <title>Multi-omics analyses provide insights into the biosynthesis of the anticancer antibiotic pleurotin in Hohenbuehelia grisea.</title>
        <authorList>
            <person name="Weaver J.A."/>
            <person name="Alberti F."/>
        </authorList>
    </citation>
    <scope>NUCLEOTIDE SEQUENCE [LARGE SCALE GENOMIC DNA]</scope>
    <source>
        <strain evidence="3">T-177</strain>
    </source>
</reference>
<gene>
    <name evidence="2" type="ORF">HGRIS_011821</name>
</gene>
<protein>
    <submittedName>
        <fullName evidence="2">Uncharacterized protein</fullName>
    </submittedName>
</protein>
<keyword evidence="3" id="KW-1185">Reference proteome</keyword>